<dbReference type="GO" id="GO:0003700">
    <property type="term" value="F:DNA-binding transcription factor activity"/>
    <property type="evidence" value="ECO:0007669"/>
    <property type="project" value="TreeGrafter"/>
</dbReference>
<dbReference type="PANTHER" id="PTHR30055:SF220">
    <property type="entry name" value="TETR-FAMILY REGULATORY PROTEIN"/>
    <property type="match status" value="1"/>
</dbReference>
<evidence type="ECO:0000259" key="5">
    <source>
        <dbReference type="PROSITE" id="PS50977"/>
    </source>
</evidence>
<evidence type="ECO:0000313" key="6">
    <source>
        <dbReference type="EMBL" id="APH74748.1"/>
    </source>
</evidence>
<dbReference type="EMBL" id="CP018171">
    <property type="protein sequence ID" value="APH74748.1"/>
    <property type="molecule type" value="Genomic_DNA"/>
</dbReference>
<keyword evidence="3" id="KW-0804">Transcription</keyword>
<protein>
    <recommendedName>
        <fullName evidence="5">HTH tetR-type domain-containing protein</fullName>
    </recommendedName>
</protein>
<evidence type="ECO:0000256" key="3">
    <source>
        <dbReference type="ARBA" id="ARBA00023163"/>
    </source>
</evidence>
<proteinExistence type="predicted"/>
<feature type="DNA-binding region" description="H-T-H motif" evidence="4">
    <location>
        <begin position="42"/>
        <end position="61"/>
    </location>
</feature>
<dbReference type="InterPro" id="IPR036271">
    <property type="entry name" value="Tet_transcr_reg_TetR-rel_C_sf"/>
</dbReference>
<evidence type="ECO:0000256" key="4">
    <source>
        <dbReference type="PROSITE-ProRule" id="PRU00335"/>
    </source>
</evidence>
<dbReference type="Proteomes" id="UP000182840">
    <property type="component" value="Chromosome"/>
</dbReference>
<feature type="domain" description="HTH tetR-type" evidence="5">
    <location>
        <begin position="19"/>
        <end position="79"/>
    </location>
</feature>
<dbReference type="InterPro" id="IPR001647">
    <property type="entry name" value="HTH_TetR"/>
</dbReference>
<keyword evidence="7" id="KW-1185">Reference proteome</keyword>
<dbReference type="InterPro" id="IPR009057">
    <property type="entry name" value="Homeodomain-like_sf"/>
</dbReference>
<dbReference type="InterPro" id="IPR025996">
    <property type="entry name" value="MT1864/Rv1816-like_C"/>
</dbReference>
<dbReference type="Pfam" id="PF13305">
    <property type="entry name" value="TetR_C_33"/>
    <property type="match status" value="1"/>
</dbReference>
<dbReference type="Gene3D" id="1.10.357.10">
    <property type="entry name" value="Tetracycline Repressor, domain 2"/>
    <property type="match status" value="1"/>
</dbReference>
<dbReference type="PANTHER" id="PTHR30055">
    <property type="entry name" value="HTH-TYPE TRANSCRIPTIONAL REGULATOR RUTR"/>
    <property type="match status" value="1"/>
</dbReference>
<dbReference type="InterPro" id="IPR050109">
    <property type="entry name" value="HTH-type_TetR-like_transc_reg"/>
</dbReference>
<dbReference type="KEGG" id="meso:BSQ44_21635"/>
<dbReference type="Pfam" id="PF00440">
    <property type="entry name" value="TetR_N"/>
    <property type="match status" value="1"/>
</dbReference>
<dbReference type="AlphaFoldDB" id="A0A1L3SZC0"/>
<dbReference type="STRING" id="1670800.BSQ44_21635"/>
<evidence type="ECO:0000256" key="1">
    <source>
        <dbReference type="ARBA" id="ARBA00023015"/>
    </source>
</evidence>
<dbReference type="SUPFAM" id="SSF46689">
    <property type="entry name" value="Homeodomain-like"/>
    <property type="match status" value="1"/>
</dbReference>
<sequence length="215" mass="23278">MGEHGLAGAEEQKTSYHHGDLPQALLKAAEAELREKGVEGFTLRGCAKRAGVSHAAPAHHFGDANGLLTALAAIGFERFLSMQKARQAKAPAEPRAQLAASGLGYIDFALENPELFRLVFSSTRTDFEDARLDQAARAGFDHLVADIFKLRGLDPHADQQAMHDVMAVWATTHGLADLLLSDRMKPLLALPTKERESALAEIILRAVPDHRSGTD</sequence>
<accession>A0A1L3SZC0</accession>
<gene>
    <name evidence="6" type="ORF">BSQ44_21635</name>
</gene>
<name>A0A1L3SZC0_9HYPH</name>
<keyword evidence="2 4" id="KW-0238">DNA-binding</keyword>
<dbReference type="SUPFAM" id="SSF48498">
    <property type="entry name" value="Tetracyclin repressor-like, C-terminal domain"/>
    <property type="match status" value="1"/>
</dbReference>
<dbReference type="PROSITE" id="PS50977">
    <property type="entry name" value="HTH_TETR_2"/>
    <property type="match status" value="1"/>
</dbReference>
<evidence type="ECO:0000313" key="7">
    <source>
        <dbReference type="Proteomes" id="UP000182840"/>
    </source>
</evidence>
<reference evidence="7" key="1">
    <citation type="submission" date="2016-11" db="EMBL/GenBank/DDBJ databases">
        <title>Mesorhizobium oceanicum sp. nov., isolated from deep seawater in South China Sea.</title>
        <authorList>
            <person name="Fu G.-Y."/>
        </authorList>
    </citation>
    <scope>NUCLEOTIDE SEQUENCE [LARGE SCALE GENOMIC DNA]</scope>
    <source>
        <strain evidence="7">B7</strain>
    </source>
</reference>
<organism evidence="6 7">
    <name type="scientific">Aquibium oceanicum</name>
    <dbReference type="NCBI Taxonomy" id="1670800"/>
    <lineage>
        <taxon>Bacteria</taxon>
        <taxon>Pseudomonadati</taxon>
        <taxon>Pseudomonadota</taxon>
        <taxon>Alphaproteobacteria</taxon>
        <taxon>Hyphomicrobiales</taxon>
        <taxon>Phyllobacteriaceae</taxon>
        <taxon>Aquibium</taxon>
    </lineage>
</organism>
<evidence type="ECO:0000256" key="2">
    <source>
        <dbReference type="ARBA" id="ARBA00023125"/>
    </source>
</evidence>
<keyword evidence="1" id="KW-0805">Transcription regulation</keyword>
<dbReference type="GO" id="GO:0000976">
    <property type="term" value="F:transcription cis-regulatory region binding"/>
    <property type="evidence" value="ECO:0007669"/>
    <property type="project" value="TreeGrafter"/>
</dbReference>